<comment type="caution">
    <text evidence="2">The sequence shown here is derived from an EMBL/GenBank/DDBJ whole genome shotgun (WGS) entry which is preliminary data.</text>
</comment>
<evidence type="ECO:0000256" key="1">
    <source>
        <dbReference type="ARBA" id="ARBA00022649"/>
    </source>
</evidence>
<dbReference type="Pfam" id="PF05016">
    <property type="entry name" value="ParE_toxin"/>
    <property type="match status" value="1"/>
</dbReference>
<dbReference type="Proteomes" id="UP001165569">
    <property type="component" value="Unassembled WGS sequence"/>
</dbReference>
<dbReference type="Proteomes" id="UP001165568">
    <property type="component" value="Unassembled WGS sequence"/>
</dbReference>
<protein>
    <submittedName>
        <fullName evidence="2">Type II toxin-antitoxin system RelE/ParE family toxin</fullName>
    </submittedName>
</protein>
<proteinExistence type="predicted"/>
<dbReference type="RefSeq" id="WP_264090882.1">
    <property type="nucleotide sequence ID" value="NZ_JAMPJT010000010.1"/>
</dbReference>
<reference evidence="2" key="1">
    <citation type="submission" date="2022-04" db="EMBL/GenBank/DDBJ databases">
        <title>Brenneria sp. isolated from walnut trees in Serbia.</title>
        <authorList>
            <person name="Gasic K."/>
            <person name="Zlatkovic N."/>
            <person name="Kuzmanovic N."/>
        </authorList>
    </citation>
    <scope>NUCLEOTIDE SEQUENCE</scope>
    <source>
        <strain evidence="3">KBI 423</strain>
        <strain evidence="2">KBI 447</strain>
    </source>
</reference>
<dbReference type="EMBL" id="JAMPJU010000010">
    <property type="protein sequence ID" value="MCV9883212.1"/>
    <property type="molecule type" value="Genomic_DNA"/>
</dbReference>
<keyword evidence="4" id="KW-1185">Reference proteome</keyword>
<accession>A0AA41XYG4</accession>
<organism evidence="2 5">
    <name type="scientific">Brenneria izbisi</name>
    <dbReference type="NCBI Taxonomy" id="2939450"/>
    <lineage>
        <taxon>Bacteria</taxon>
        <taxon>Pseudomonadati</taxon>
        <taxon>Pseudomonadota</taxon>
        <taxon>Gammaproteobacteria</taxon>
        <taxon>Enterobacterales</taxon>
        <taxon>Pectobacteriaceae</taxon>
        <taxon>Brenneria</taxon>
    </lineage>
</organism>
<dbReference type="AlphaFoldDB" id="A0AA41XYG4"/>
<dbReference type="InterPro" id="IPR035093">
    <property type="entry name" value="RelE/ParE_toxin_dom_sf"/>
</dbReference>
<dbReference type="EMBL" id="JAMPJT010000010">
    <property type="protein sequence ID" value="MCV9879823.1"/>
    <property type="molecule type" value="Genomic_DNA"/>
</dbReference>
<sequence>MASSLNSGEKRALADREGIYRYLYKEARLDGANGADDRFESAVSLLEATPEAGIDIGKSGERRKLVLTRFPFIIIYALKRKINEVHILRILYTSRKVSAKYQTRQKK</sequence>
<dbReference type="InterPro" id="IPR007712">
    <property type="entry name" value="RelE/ParE_toxin"/>
</dbReference>
<keyword evidence="1" id="KW-1277">Toxin-antitoxin system</keyword>
<evidence type="ECO:0000313" key="3">
    <source>
        <dbReference type="EMBL" id="MCV9883212.1"/>
    </source>
</evidence>
<evidence type="ECO:0000313" key="5">
    <source>
        <dbReference type="Proteomes" id="UP001165569"/>
    </source>
</evidence>
<evidence type="ECO:0000313" key="4">
    <source>
        <dbReference type="Proteomes" id="UP001165568"/>
    </source>
</evidence>
<dbReference type="Gene3D" id="3.30.2310.20">
    <property type="entry name" value="RelE-like"/>
    <property type="match status" value="1"/>
</dbReference>
<name>A0AA41XYG4_9GAMM</name>
<gene>
    <name evidence="2" type="ORF">NC803_13310</name>
    <name evidence="3" type="ORF">NC856_13135</name>
</gene>
<evidence type="ECO:0000313" key="2">
    <source>
        <dbReference type="EMBL" id="MCV9879823.1"/>
    </source>
</evidence>